<feature type="region of interest" description="Disordered" evidence="1">
    <location>
        <begin position="56"/>
        <end position="75"/>
    </location>
</feature>
<keyword evidence="2" id="KW-0732">Signal</keyword>
<dbReference type="Pfam" id="PF20622">
    <property type="entry name" value="Big_15"/>
    <property type="match status" value="5"/>
</dbReference>
<protein>
    <recommendedName>
        <fullName evidence="3">Bacterial Ig domain-containing protein</fullName>
    </recommendedName>
</protein>
<feature type="domain" description="Bacterial Ig" evidence="3">
    <location>
        <begin position="732"/>
        <end position="813"/>
    </location>
</feature>
<organism evidence="4 5">
    <name type="scientific">Listeria booriae</name>
    <dbReference type="NCBI Taxonomy" id="1552123"/>
    <lineage>
        <taxon>Bacteria</taxon>
        <taxon>Bacillati</taxon>
        <taxon>Bacillota</taxon>
        <taxon>Bacilli</taxon>
        <taxon>Bacillales</taxon>
        <taxon>Listeriaceae</taxon>
        <taxon>Listeria</taxon>
    </lineage>
</organism>
<feature type="domain" description="Bacterial Ig" evidence="3">
    <location>
        <begin position="475"/>
        <end position="556"/>
    </location>
</feature>
<comment type="caution">
    <text evidence="4">The sequence shown here is derived from an EMBL/GenBank/DDBJ whole genome shotgun (WGS) entry which is preliminary data.</text>
</comment>
<feature type="domain" description="Bacterial Ig" evidence="3">
    <location>
        <begin position="562"/>
        <end position="641"/>
    </location>
</feature>
<name>A0A841Y1X7_9LIST</name>
<proteinExistence type="predicted"/>
<dbReference type="RefSeq" id="WP_185376004.1">
    <property type="nucleotide sequence ID" value="NZ_JAARPL010000002.1"/>
</dbReference>
<evidence type="ECO:0000256" key="2">
    <source>
        <dbReference type="SAM" id="SignalP"/>
    </source>
</evidence>
<evidence type="ECO:0000313" key="5">
    <source>
        <dbReference type="Proteomes" id="UP000591929"/>
    </source>
</evidence>
<accession>A0A841Y1X7</accession>
<evidence type="ECO:0000259" key="3">
    <source>
        <dbReference type="Pfam" id="PF20622"/>
    </source>
</evidence>
<gene>
    <name evidence="4" type="ORF">HB847_02795</name>
</gene>
<dbReference type="InterPro" id="IPR046746">
    <property type="entry name" value="Big_15"/>
</dbReference>
<reference evidence="4 5" key="1">
    <citation type="submission" date="2020-03" db="EMBL/GenBank/DDBJ databases">
        <title>Soil Listeria distribution.</title>
        <authorList>
            <person name="Liao J."/>
            <person name="Wiedmann M."/>
        </authorList>
    </citation>
    <scope>NUCLEOTIDE SEQUENCE [LARGE SCALE GENOMIC DNA]</scope>
    <source>
        <strain evidence="4 5">FSL L7-1681</strain>
    </source>
</reference>
<feature type="domain" description="Bacterial Ig" evidence="3">
    <location>
        <begin position="647"/>
        <end position="726"/>
    </location>
</feature>
<sequence>MKKNVLRKTGYVLASLAIVGSSLSTPLTALASSESIQEQQSAILEQAKGYFTPEQQKELQQKMSGEGTKAATESRAKDFDPAITSLTLKATGKSNINYSFTPAPNAKNAYEGKAQMQASTDLVGKLNGKSLILPNAKEYIEDFENGNYGGVVNIKFAEGVDAKAMYNAIDWQNSTAFSEFTVRILGANTLIWNLRFPNKWDRSTVEFPSDKKNEFKIRIVGAKKSELSEAEWNSYDPASTYAALTAAGLFPGAEALADMKGSAGGTLTFDTTKYTGNLDDLSDDKEITAGKLAPSKDRFFAPEINFIDRTGLIAGDEGKKNIRKAKIKTGFEYSNPLTIKTKIPTWDSYLSIWDQEGVYNTNMPQNNEVTDEKGVLPGSSIFNRDLIVNAGDDFNEFKTDRFNRVVHYYDKKDVTKGNVGDINTIEVTHTPSNVVSDKPTEVVYSGQVNYLDGSTRKLVPNTLNVTNKTMPSTEGTITPDEFTIGDTNITGTYTGDVAKLRLYINGVSVAWGGTVKDGKFTFYAGNQKIGPNDVITLNAYDKDDNLLQENVPVKVKNPETKGTIAPSQYTVGETNVTGSFTGDVVQAKLYVNGNYVSTGGTFVDGKFTYYVGNKIKQGDTAYLVAVDKNGKELDRKNISIKAPETKGTITPSLYTVGETNVTGSFTGDVVQAKLYVNGNYVSAGGTFTNGKFTYYVGNKIKQGDTAYLVAVDKDGKELDRKNISIKAPETKGTIAPSQYTVGESLIKGSYTGDVVKARLLVNGQSISWGGSFVNGAFTYYVNPGLIKTGDSVVLEAYDQSGKKLDSKNVSIKNSVTGSFTSANYKIGDTTIKGTFTGDITVAKVYINGVAQAWGGEFGGGAFSYYVGKNKIQSGDIVTIEGYDKNTQLLATTTVQITQ</sequence>
<dbReference type="AlphaFoldDB" id="A0A841Y1X7"/>
<evidence type="ECO:0000256" key="1">
    <source>
        <dbReference type="SAM" id="MobiDB-lite"/>
    </source>
</evidence>
<dbReference type="EMBL" id="JAARPL010000002">
    <property type="protein sequence ID" value="MBC1371283.1"/>
    <property type="molecule type" value="Genomic_DNA"/>
</dbReference>
<feature type="chain" id="PRO_5032294747" description="Bacterial Ig domain-containing protein" evidence="2">
    <location>
        <begin position="32"/>
        <end position="898"/>
    </location>
</feature>
<evidence type="ECO:0000313" key="4">
    <source>
        <dbReference type="EMBL" id="MBC1371283.1"/>
    </source>
</evidence>
<feature type="signal peptide" evidence="2">
    <location>
        <begin position="1"/>
        <end position="31"/>
    </location>
</feature>
<dbReference type="Proteomes" id="UP000591929">
    <property type="component" value="Unassembled WGS sequence"/>
</dbReference>
<feature type="domain" description="Bacterial Ig" evidence="3">
    <location>
        <begin position="817"/>
        <end position="898"/>
    </location>
</feature>